<dbReference type="GeneTree" id="ENSGT01120000271858"/>
<reference evidence="5" key="2">
    <citation type="submission" date="2025-09" db="UniProtKB">
        <authorList>
            <consortium name="Ensembl"/>
        </authorList>
    </citation>
    <scope>IDENTIFICATION</scope>
</reference>
<protein>
    <recommendedName>
        <fullName evidence="4">AIG1-type G domain-containing protein</fullName>
    </recommendedName>
</protein>
<keyword evidence="2" id="KW-0547">Nucleotide-binding</keyword>
<evidence type="ECO:0000313" key="6">
    <source>
        <dbReference type="Proteomes" id="UP000257200"/>
    </source>
</evidence>
<evidence type="ECO:0000313" key="5">
    <source>
        <dbReference type="Ensembl" id="ENSAPOP00000006671.1"/>
    </source>
</evidence>
<dbReference type="FunFam" id="3.40.50.300:FF:000366">
    <property type="entry name" value="GTPase, IMAP family member 2"/>
    <property type="match status" value="1"/>
</dbReference>
<dbReference type="AlphaFoldDB" id="A0A3Q1EPG5"/>
<dbReference type="PANTHER" id="PTHR10903:SF186">
    <property type="entry name" value="GTPASE IMAP FAMILY MEMBER 4-LIKE-RELATED"/>
    <property type="match status" value="1"/>
</dbReference>
<dbReference type="Ensembl" id="ENSAPOT00000006242.1">
    <property type="protein sequence ID" value="ENSAPOP00000006671.1"/>
    <property type="gene ID" value="ENSAPOG00000008529.1"/>
</dbReference>
<name>A0A3Q1EPG5_9TELE</name>
<evidence type="ECO:0000256" key="1">
    <source>
        <dbReference type="ARBA" id="ARBA00008535"/>
    </source>
</evidence>
<comment type="similarity">
    <text evidence="1">Belongs to the TRAFAC class TrmE-Era-EngA-EngB-Septin-like GTPase superfamily. AIG1/Toc34/Toc159-like paraseptin GTPase family. IAN subfamily.</text>
</comment>
<dbReference type="InterPro" id="IPR006703">
    <property type="entry name" value="G_AIG1"/>
</dbReference>
<dbReference type="GO" id="GO:0005525">
    <property type="term" value="F:GTP binding"/>
    <property type="evidence" value="ECO:0007669"/>
    <property type="project" value="UniProtKB-KW"/>
</dbReference>
<dbReference type="Gene3D" id="3.40.50.300">
    <property type="entry name" value="P-loop containing nucleotide triphosphate hydrolases"/>
    <property type="match status" value="1"/>
</dbReference>
<accession>A0A3Q1EPG5</accession>
<proteinExistence type="inferred from homology"/>
<reference evidence="5" key="1">
    <citation type="submission" date="2025-08" db="UniProtKB">
        <authorList>
            <consortium name="Ensembl"/>
        </authorList>
    </citation>
    <scope>IDENTIFICATION</scope>
</reference>
<dbReference type="Pfam" id="PF04548">
    <property type="entry name" value="AIG1"/>
    <property type="match status" value="1"/>
</dbReference>
<organism evidence="5 6">
    <name type="scientific">Acanthochromis polyacanthus</name>
    <name type="common">spiny chromis</name>
    <dbReference type="NCBI Taxonomy" id="80966"/>
    <lineage>
        <taxon>Eukaryota</taxon>
        <taxon>Metazoa</taxon>
        <taxon>Chordata</taxon>
        <taxon>Craniata</taxon>
        <taxon>Vertebrata</taxon>
        <taxon>Euteleostomi</taxon>
        <taxon>Actinopterygii</taxon>
        <taxon>Neopterygii</taxon>
        <taxon>Teleostei</taxon>
        <taxon>Neoteleostei</taxon>
        <taxon>Acanthomorphata</taxon>
        <taxon>Ovalentaria</taxon>
        <taxon>Pomacentridae</taxon>
        <taxon>Acanthochromis</taxon>
    </lineage>
</organism>
<keyword evidence="3" id="KW-0342">GTP-binding</keyword>
<dbReference type="InterPro" id="IPR045058">
    <property type="entry name" value="GIMA/IAN/Toc"/>
</dbReference>
<dbReference type="Proteomes" id="UP000257200">
    <property type="component" value="Unplaced"/>
</dbReference>
<dbReference type="InterPro" id="IPR027417">
    <property type="entry name" value="P-loop_NTPase"/>
</dbReference>
<dbReference type="PANTHER" id="PTHR10903">
    <property type="entry name" value="GTPASE, IMAP FAMILY MEMBER-RELATED"/>
    <property type="match status" value="1"/>
</dbReference>
<dbReference type="InParanoid" id="A0A3Q1EPG5"/>
<dbReference type="STRING" id="80966.ENSAPOP00000006671"/>
<evidence type="ECO:0000256" key="3">
    <source>
        <dbReference type="ARBA" id="ARBA00023134"/>
    </source>
</evidence>
<dbReference type="PROSITE" id="PS51720">
    <property type="entry name" value="G_AIG1"/>
    <property type="match status" value="1"/>
</dbReference>
<evidence type="ECO:0000259" key="4">
    <source>
        <dbReference type="PROSITE" id="PS51720"/>
    </source>
</evidence>
<feature type="domain" description="AIG1-type G" evidence="4">
    <location>
        <begin position="2"/>
        <end position="194"/>
    </location>
</feature>
<sequence length="247" mass="27465">MADQLRILLWGKTGVGKSASGNTILGKNEFSTDLSSASKTMECKMINGKRDGKDLVVVDTPGLMNTGKSKREVMEAVLSAIKMVHPGPHVFLYVLKPNPLSRQDLKILEAFKNAFEGVLRHTIFLFTHGGDGHEVEGLIRDPPLRFIAEEKIPYHVFDNNQDDSQADDLLKKITDLVEKNKGEHYSNEGFKKAADAFEEMIQPALAANPPPDILNLCLDKLEELALGLPQVRKFLLYVQEAAQKLIE</sequence>
<keyword evidence="6" id="KW-1185">Reference proteome</keyword>
<evidence type="ECO:0000256" key="2">
    <source>
        <dbReference type="ARBA" id="ARBA00022741"/>
    </source>
</evidence>
<dbReference type="SUPFAM" id="SSF52540">
    <property type="entry name" value="P-loop containing nucleoside triphosphate hydrolases"/>
    <property type="match status" value="1"/>
</dbReference>